<keyword evidence="2" id="KW-1133">Transmembrane helix</keyword>
<dbReference type="EMBL" id="JAABOQ010000008">
    <property type="protein sequence ID" value="NER18980.1"/>
    <property type="molecule type" value="Genomic_DNA"/>
</dbReference>
<comment type="caution">
    <text evidence="3">The sequence shown here is derived from an EMBL/GenBank/DDBJ whole genome shotgun (WGS) entry which is preliminary data.</text>
</comment>
<evidence type="ECO:0000313" key="3">
    <source>
        <dbReference type="EMBL" id="NER18980.1"/>
    </source>
</evidence>
<sequence length="82" mass="9362">MKHILRFLLIVIIIGVAVGYYFKNSGDSPTGDKIIGISILALSFILMPLFIYHRYKNKDLSGYSILPKNDDENDEEDRSKLN</sequence>
<reference evidence="3 4" key="1">
    <citation type="submission" date="2020-01" db="EMBL/GenBank/DDBJ databases">
        <title>Spongiivirga citrea KCTC 32990T.</title>
        <authorList>
            <person name="Wang G."/>
        </authorList>
    </citation>
    <scope>NUCLEOTIDE SEQUENCE [LARGE SCALE GENOMIC DNA]</scope>
    <source>
        <strain evidence="3 4">KCTC 32990</strain>
    </source>
</reference>
<feature type="region of interest" description="Disordered" evidence="1">
    <location>
        <begin position="61"/>
        <end position="82"/>
    </location>
</feature>
<name>A0A6M0CYZ0_9FLAO</name>
<protein>
    <recommendedName>
        <fullName evidence="5">Isoleucyl-tRNA synthetase</fullName>
    </recommendedName>
</protein>
<dbReference type="RefSeq" id="WP_164033662.1">
    <property type="nucleotide sequence ID" value="NZ_JAABOQ010000008.1"/>
</dbReference>
<evidence type="ECO:0000256" key="1">
    <source>
        <dbReference type="SAM" id="MobiDB-lite"/>
    </source>
</evidence>
<feature type="transmembrane region" description="Helical" evidence="2">
    <location>
        <begin position="5"/>
        <end position="22"/>
    </location>
</feature>
<gene>
    <name evidence="3" type="ORF">GWK10_17325</name>
</gene>
<evidence type="ECO:0000256" key="2">
    <source>
        <dbReference type="SAM" id="Phobius"/>
    </source>
</evidence>
<evidence type="ECO:0008006" key="5">
    <source>
        <dbReference type="Google" id="ProtNLM"/>
    </source>
</evidence>
<dbReference type="AlphaFoldDB" id="A0A6M0CYZ0"/>
<proteinExistence type="predicted"/>
<keyword evidence="4" id="KW-1185">Reference proteome</keyword>
<evidence type="ECO:0000313" key="4">
    <source>
        <dbReference type="Proteomes" id="UP000474296"/>
    </source>
</evidence>
<organism evidence="3 4">
    <name type="scientific">Spongiivirga citrea</name>
    <dbReference type="NCBI Taxonomy" id="1481457"/>
    <lineage>
        <taxon>Bacteria</taxon>
        <taxon>Pseudomonadati</taxon>
        <taxon>Bacteroidota</taxon>
        <taxon>Flavobacteriia</taxon>
        <taxon>Flavobacteriales</taxon>
        <taxon>Flavobacteriaceae</taxon>
        <taxon>Spongiivirga</taxon>
    </lineage>
</organism>
<keyword evidence="2" id="KW-0812">Transmembrane</keyword>
<accession>A0A6M0CYZ0</accession>
<keyword evidence="2" id="KW-0472">Membrane</keyword>
<feature type="transmembrane region" description="Helical" evidence="2">
    <location>
        <begin position="34"/>
        <end position="52"/>
    </location>
</feature>
<dbReference type="Proteomes" id="UP000474296">
    <property type="component" value="Unassembled WGS sequence"/>
</dbReference>